<proteinExistence type="predicted"/>
<evidence type="ECO:0000313" key="2">
    <source>
        <dbReference type="EMBL" id="GJJ10757.1"/>
    </source>
</evidence>
<sequence>MSLLNTTSSNLPVTSGSNLPKPRPFITRRPKPTTPAPVQPAQSVVSTMTSTTEKLSLKVPRPLSTEMKSRLHIVRSFQENPMELGLESDKQQQPTTAARHLSISKENSDPIDKHHVAFKTLQDTKREAVFQRTQLWERVGVVPQLGCSSSMFDKGLMDFQKDTSPKSGSRRTNATKERKRRPLNVAPNGMTRSPVNKTTILANFKTKVKSSQAKIKRAIG</sequence>
<feature type="compositionally biased region" description="Polar residues" evidence="1">
    <location>
        <begin position="40"/>
        <end position="54"/>
    </location>
</feature>
<dbReference type="EMBL" id="BPWL01000005">
    <property type="protein sequence ID" value="GJJ10757.1"/>
    <property type="molecule type" value="Genomic_DNA"/>
</dbReference>
<keyword evidence="3" id="KW-1185">Reference proteome</keyword>
<evidence type="ECO:0000313" key="3">
    <source>
        <dbReference type="Proteomes" id="UP001050691"/>
    </source>
</evidence>
<dbReference type="Proteomes" id="UP001050691">
    <property type="component" value="Unassembled WGS sequence"/>
</dbReference>
<dbReference type="AlphaFoldDB" id="A0AAV5A7Z9"/>
<protein>
    <submittedName>
        <fullName evidence="2">Uncharacterized protein</fullName>
    </submittedName>
</protein>
<organism evidence="2 3">
    <name type="scientific">Clathrus columnatus</name>
    <dbReference type="NCBI Taxonomy" id="1419009"/>
    <lineage>
        <taxon>Eukaryota</taxon>
        <taxon>Fungi</taxon>
        <taxon>Dikarya</taxon>
        <taxon>Basidiomycota</taxon>
        <taxon>Agaricomycotina</taxon>
        <taxon>Agaricomycetes</taxon>
        <taxon>Phallomycetidae</taxon>
        <taxon>Phallales</taxon>
        <taxon>Clathraceae</taxon>
        <taxon>Clathrus</taxon>
    </lineage>
</organism>
<reference evidence="2" key="1">
    <citation type="submission" date="2021-10" db="EMBL/GenBank/DDBJ databases">
        <title>De novo Genome Assembly of Clathrus columnatus (Basidiomycota, Fungi) Using Illumina and Nanopore Sequence Data.</title>
        <authorList>
            <person name="Ogiso-Tanaka E."/>
            <person name="Itagaki H."/>
            <person name="Hosoya T."/>
            <person name="Hosaka K."/>
        </authorList>
    </citation>
    <scope>NUCLEOTIDE SEQUENCE</scope>
    <source>
        <strain evidence="2">MO-923</strain>
    </source>
</reference>
<name>A0AAV5A7Z9_9AGAM</name>
<feature type="region of interest" description="Disordered" evidence="1">
    <location>
        <begin position="83"/>
        <end position="109"/>
    </location>
</feature>
<feature type="region of interest" description="Disordered" evidence="1">
    <location>
        <begin position="156"/>
        <end position="194"/>
    </location>
</feature>
<gene>
    <name evidence="2" type="ORF">Clacol_004985</name>
</gene>
<comment type="caution">
    <text evidence="2">The sequence shown here is derived from an EMBL/GenBank/DDBJ whole genome shotgun (WGS) entry which is preliminary data.</text>
</comment>
<feature type="region of interest" description="Disordered" evidence="1">
    <location>
        <begin position="1"/>
        <end position="56"/>
    </location>
</feature>
<evidence type="ECO:0000256" key="1">
    <source>
        <dbReference type="SAM" id="MobiDB-lite"/>
    </source>
</evidence>
<accession>A0AAV5A7Z9</accession>
<feature type="compositionally biased region" description="Polar residues" evidence="1">
    <location>
        <begin position="1"/>
        <end position="18"/>
    </location>
</feature>